<name>A0AB38F5V6_RHOWR</name>
<evidence type="ECO:0000313" key="2">
    <source>
        <dbReference type="EMBL" id="SPZ34918.1"/>
    </source>
</evidence>
<dbReference type="InterPro" id="IPR050662">
    <property type="entry name" value="Sec-metab_biosynth-thioest"/>
</dbReference>
<accession>A0AB38F5V6</accession>
<dbReference type="InterPro" id="IPR001279">
    <property type="entry name" value="Metallo-B-lactamas"/>
</dbReference>
<dbReference type="EC" id="3.5.2.6" evidence="2"/>
<dbReference type="SMART" id="SM00849">
    <property type="entry name" value="Lactamase_B"/>
    <property type="match status" value="1"/>
</dbReference>
<proteinExistence type="predicted"/>
<dbReference type="AlphaFoldDB" id="A0AB38F5V6"/>
<dbReference type="Gene3D" id="1.10.10.10">
    <property type="entry name" value="Winged helix-like DNA-binding domain superfamily/Winged helix DNA-binding domain"/>
    <property type="match status" value="1"/>
</dbReference>
<comment type="caution">
    <text evidence="2">The sequence shown here is derived from an EMBL/GenBank/DDBJ whole genome shotgun (WGS) entry which is preliminary data.</text>
</comment>
<gene>
    <name evidence="2" type="ORF">NCTC13229_00503</name>
</gene>
<keyword evidence="2" id="KW-0378">Hydrolase</keyword>
<dbReference type="PANTHER" id="PTHR23131">
    <property type="entry name" value="ENDORIBONUCLEASE LACTB2"/>
    <property type="match status" value="1"/>
</dbReference>
<dbReference type="Proteomes" id="UP000251211">
    <property type="component" value="Unassembled WGS sequence"/>
</dbReference>
<dbReference type="PANTHER" id="PTHR23131:SF4">
    <property type="entry name" value="METALLO-BETA-LACTAMASE SUPERFAMILY POTEIN"/>
    <property type="match status" value="1"/>
</dbReference>
<organism evidence="2 3">
    <name type="scientific">Rhodococcus wratislaviensis</name>
    <name type="common">Tsukamurella wratislaviensis</name>
    <dbReference type="NCBI Taxonomy" id="44752"/>
    <lineage>
        <taxon>Bacteria</taxon>
        <taxon>Bacillati</taxon>
        <taxon>Actinomycetota</taxon>
        <taxon>Actinomycetes</taxon>
        <taxon>Mycobacteriales</taxon>
        <taxon>Nocardiaceae</taxon>
        <taxon>Rhodococcus</taxon>
    </lineage>
</organism>
<dbReference type="EMBL" id="UAUI01000001">
    <property type="protein sequence ID" value="SPZ34918.1"/>
    <property type="molecule type" value="Genomic_DNA"/>
</dbReference>
<evidence type="ECO:0000313" key="3">
    <source>
        <dbReference type="Proteomes" id="UP000251211"/>
    </source>
</evidence>
<dbReference type="Gene3D" id="3.60.15.10">
    <property type="entry name" value="Ribonuclease Z/Hydroxyacylglutathione hydrolase-like"/>
    <property type="match status" value="1"/>
</dbReference>
<sequence length="353" mass="39039">MTVEITGRQQWQSWQSNLLPVVEQVQDGLWSIPVPIPDNPLRYTLVYAHETANGLVLVDAGWDSEETWKALVAGIAVTGYRPADVEGVLVTHYHADHYGLAERIRGVSGAWVAMHVRDAEVLANLPTDRGTWERRVAEQLTTHGCPEGQARAAAGEMQLGRFVGRGVPDRLLQNGQTLEVGGVELRVVWTPGHSPGHSCFHAPDRRVLFSGDHVLPRITPQVAAMDSDAAEDPLTDYLGSLERVRLADIEEVLPAHEYRFRGLASRLQFLALHHTERLIELGAAVSAHPGSTAWELCSVLTWSRLWETFSPLSQRFALGETLAHLIMLRARGEVIGLPSRPVRWYTAAGGCTW</sequence>
<protein>
    <submittedName>
        <fullName evidence="2">Beta lactamase</fullName>
        <ecNumber evidence="2">3.5.2.6</ecNumber>
    </submittedName>
</protein>
<reference evidence="2 3" key="1">
    <citation type="submission" date="2018-06" db="EMBL/GenBank/DDBJ databases">
        <authorList>
            <consortium name="Pathogen Informatics"/>
            <person name="Doyle S."/>
        </authorList>
    </citation>
    <scope>NUCLEOTIDE SEQUENCE [LARGE SCALE GENOMIC DNA]</scope>
    <source>
        <strain evidence="2 3">NCTC13229</strain>
    </source>
</reference>
<dbReference type="InterPro" id="IPR036388">
    <property type="entry name" value="WH-like_DNA-bd_sf"/>
</dbReference>
<dbReference type="Pfam" id="PF00753">
    <property type="entry name" value="Lactamase_B"/>
    <property type="match status" value="1"/>
</dbReference>
<dbReference type="RefSeq" id="WP_218027695.1">
    <property type="nucleotide sequence ID" value="NZ_QTTP01000001.1"/>
</dbReference>
<dbReference type="InterPro" id="IPR036866">
    <property type="entry name" value="RibonucZ/Hydroxyglut_hydro"/>
</dbReference>
<evidence type="ECO:0000259" key="1">
    <source>
        <dbReference type="SMART" id="SM00849"/>
    </source>
</evidence>
<dbReference type="SUPFAM" id="SSF56281">
    <property type="entry name" value="Metallo-hydrolase/oxidoreductase"/>
    <property type="match status" value="1"/>
</dbReference>
<feature type="domain" description="Metallo-beta-lactamase" evidence="1">
    <location>
        <begin position="43"/>
        <end position="256"/>
    </location>
</feature>
<dbReference type="GO" id="GO:0008800">
    <property type="term" value="F:beta-lactamase activity"/>
    <property type="evidence" value="ECO:0007669"/>
    <property type="project" value="UniProtKB-EC"/>
</dbReference>